<comment type="caution">
    <text evidence="5">The sequence shown here is derived from an EMBL/GenBank/DDBJ whole genome shotgun (WGS) entry which is preliminary data.</text>
</comment>
<evidence type="ECO:0000259" key="4">
    <source>
        <dbReference type="Pfam" id="PF01555"/>
    </source>
</evidence>
<dbReference type="SUPFAM" id="SSF53335">
    <property type="entry name" value="S-adenosyl-L-methionine-dependent methyltransferases"/>
    <property type="match status" value="1"/>
</dbReference>
<feature type="region of interest" description="Disordered" evidence="3">
    <location>
        <begin position="46"/>
        <end position="66"/>
    </location>
</feature>
<dbReference type="PROSITE" id="PS51257">
    <property type="entry name" value="PROKAR_LIPOPROTEIN"/>
    <property type="match status" value="1"/>
</dbReference>
<dbReference type="InterPro" id="IPR002941">
    <property type="entry name" value="DNA_methylase_N4/N6"/>
</dbReference>
<sequence>MKPVELVEAHLTNSTKAGDLVYEPFGGSGTTLIACERHGRACASTEPGAAAGQEAARPRPVRPGDVWASPSPLGCVRIGARPRQVS</sequence>
<dbReference type="Pfam" id="PF01555">
    <property type="entry name" value="N6_N4_Mtase"/>
    <property type="match status" value="1"/>
</dbReference>
<evidence type="ECO:0000256" key="3">
    <source>
        <dbReference type="SAM" id="MobiDB-lite"/>
    </source>
</evidence>
<name>X0UN76_9ZZZZ</name>
<evidence type="ECO:0000256" key="1">
    <source>
        <dbReference type="ARBA" id="ARBA00022603"/>
    </source>
</evidence>
<dbReference type="InterPro" id="IPR029063">
    <property type="entry name" value="SAM-dependent_MTases_sf"/>
</dbReference>
<dbReference type="EMBL" id="BARS01020424">
    <property type="protein sequence ID" value="GAG07110.1"/>
    <property type="molecule type" value="Genomic_DNA"/>
</dbReference>
<protein>
    <recommendedName>
        <fullName evidence="4">DNA methylase N-4/N-6 domain-containing protein</fullName>
    </recommendedName>
</protein>
<dbReference type="AlphaFoldDB" id="X0UN76"/>
<dbReference type="GO" id="GO:0003677">
    <property type="term" value="F:DNA binding"/>
    <property type="evidence" value="ECO:0007669"/>
    <property type="project" value="InterPro"/>
</dbReference>
<dbReference type="GO" id="GO:0032259">
    <property type="term" value="P:methylation"/>
    <property type="evidence" value="ECO:0007669"/>
    <property type="project" value="UniProtKB-KW"/>
</dbReference>
<keyword evidence="2" id="KW-0808">Transferase</keyword>
<accession>X0UN76</accession>
<dbReference type="Gene3D" id="3.40.50.150">
    <property type="entry name" value="Vaccinia Virus protein VP39"/>
    <property type="match status" value="1"/>
</dbReference>
<dbReference type="GO" id="GO:0008170">
    <property type="term" value="F:N-methyltransferase activity"/>
    <property type="evidence" value="ECO:0007669"/>
    <property type="project" value="InterPro"/>
</dbReference>
<reference evidence="5" key="1">
    <citation type="journal article" date="2014" name="Front. Microbiol.">
        <title>High frequency of phylogenetically diverse reductive dehalogenase-homologous genes in deep subseafloor sedimentary metagenomes.</title>
        <authorList>
            <person name="Kawai M."/>
            <person name="Futagami T."/>
            <person name="Toyoda A."/>
            <person name="Takaki Y."/>
            <person name="Nishi S."/>
            <person name="Hori S."/>
            <person name="Arai W."/>
            <person name="Tsubouchi T."/>
            <person name="Morono Y."/>
            <person name="Uchiyama I."/>
            <person name="Ito T."/>
            <person name="Fujiyama A."/>
            <person name="Inagaki F."/>
            <person name="Takami H."/>
        </authorList>
    </citation>
    <scope>NUCLEOTIDE SEQUENCE</scope>
    <source>
        <strain evidence="5">Expedition CK06-06</strain>
    </source>
</reference>
<evidence type="ECO:0000313" key="5">
    <source>
        <dbReference type="EMBL" id="GAG07110.1"/>
    </source>
</evidence>
<keyword evidence="1" id="KW-0489">Methyltransferase</keyword>
<evidence type="ECO:0000256" key="2">
    <source>
        <dbReference type="ARBA" id="ARBA00022679"/>
    </source>
</evidence>
<feature type="domain" description="DNA methylase N-4/N-6" evidence="4">
    <location>
        <begin position="2"/>
        <end position="46"/>
    </location>
</feature>
<proteinExistence type="predicted"/>
<gene>
    <name evidence="5" type="ORF">S01H1_32935</name>
</gene>
<organism evidence="5">
    <name type="scientific">marine sediment metagenome</name>
    <dbReference type="NCBI Taxonomy" id="412755"/>
    <lineage>
        <taxon>unclassified sequences</taxon>
        <taxon>metagenomes</taxon>
        <taxon>ecological metagenomes</taxon>
    </lineage>
</organism>